<dbReference type="AlphaFoldDB" id="A0AAQ3TMW5"/>
<keyword evidence="1" id="KW-1133">Transmembrane helix</keyword>
<sequence length="125" mass="14308">MVRLEREAIASRGQAWCAVLGRVGLQVSAPTQHDNMFQEWWPRAAHRVPKDMRQGFHSLVMLVAWTIWKHRNWSVFDGMQPALSISMGGLRPRLPLGRGWSKWFEGYVGVVLGFLGCLSLFQARM</sequence>
<feature type="transmembrane region" description="Helical" evidence="1">
    <location>
        <begin position="103"/>
        <end position="123"/>
    </location>
</feature>
<protein>
    <submittedName>
        <fullName evidence="2">Uncharacterized protein</fullName>
    </submittedName>
</protein>
<dbReference type="Proteomes" id="UP001341281">
    <property type="component" value="Chromosome 05"/>
</dbReference>
<evidence type="ECO:0000313" key="2">
    <source>
        <dbReference type="EMBL" id="WVZ74754.1"/>
    </source>
</evidence>
<evidence type="ECO:0000313" key="3">
    <source>
        <dbReference type="Proteomes" id="UP001341281"/>
    </source>
</evidence>
<name>A0AAQ3TMW5_PASNO</name>
<dbReference type="EMBL" id="CP144749">
    <property type="protein sequence ID" value="WVZ74754.1"/>
    <property type="molecule type" value="Genomic_DNA"/>
</dbReference>
<keyword evidence="1" id="KW-0812">Transmembrane</keyword>
<reference evidence="2 3" key="1">
    <citation type="submission" date="2024-02" db="EMBL/GenBank/DDBJ databases">
        <title>High-quality chromosome-scale genome assembly of Pensacola bahiagrass (Paspalum notatum Flugge var. saurae).</title>
        <authorList>
            <person name="Vega J.M."/>
            <person name="Podio M."/>
            <person name="Orjuela J."/>
            <person name="Siena L.A."/>
            <person name="Pessino S.C."/>
            <person name="Combes M.C."/>
            <person name="Mariac C."/>
            <person name="Albertini E."/>
            <person name="Pupilli F."/>
            <person name="Ortiz J.P.A."/>
            <person name="Leblanc O."/>
        </authorList>
    </citation>
    <scope>NUCLEOTIDE SEQUENCE [LARGE SCALE GENOMIC DNA]</scope>
    <source>
        <strain evidence="2">R1</strain>
        <tissue evidence="2">Leaf</tissue>
    </source>
</reference>
<keyword evidence="1" id="KW-0472">Membrane</keyword>
<keyword evidence="3" id="KW-1185">Reference proteome</keyword>
<accession>A0AAQ3TMW5</accession>
<evidence type="ECO:0000256" key="1">
    <source>
        <dbReference type="SAM" id="Phobius"/>
    </source>
</evidence>
<organism evidence="2 3">
    <name type="scientific">Paspalum notatum var. saurae</name>
    <dbReference type="NCBI Taxonomy" id="547442"/>
    <lineage>
        <taxon>Eukaryota</taxon>
        <taxon>Viridiplantae</taxon>
        <taxon>Streptophyta</taxon>
        <taxon>Embryophyta</taxon>
        <taxon>Tracheophyta</taxon>
        <taxon>Spermatophyta</taxon>
        <taxon>Magnoliopsida</taxon>
        <taxon>Liliopsida</taxon>
        <taxon>Poales</taxon>
        <taxon>Poaceae</taxon>
        <taxon>PACMAD clade</taxon>
        <taxon>Panicoideae</taxon>
        <taxon>Andropogonodae</taxon>
        <taxon>Paspaleae</taxon>
        <taxon>Paspalinae</taxon>
        <taxon>Paspalum</taxon>
    </lineage>
</organism>
<gene>
    <name evidence="2" type="ORF">U9M48_022897</name>
</gene>
<proteinExistence type="predicted"/>